<feature type="compositionally biased region" description="Basic residues" evidence="1">
    <location>
        <begin position="29"/>
        <end position="43"/>
    </location>
</feature>
<protein>
    <submittedName>
        <fullName evidence="2">Uncharacterized protein</fullName>
    </submittedName>
</protein>
<dbReference type="AlphaFoldDB" id="A0A1J5QZQ3"/>
<sequence length="57" mass="6336">MKLSRKRARAKILRLPPSTPRNPLVAPALKRKAGAHGKSRKAERRAARVALRKGREG</sequence>
<organism evidence="2">
    <name type="scientific">mine drainage metagenome</name>
    <dbReference type="NCBI Taxonomy" id="410659"/>
    <lineage>
        <taxon>unclassified sequences</taxon>
        <taxon>metagenomes</taxon>
        <taxon>ecological metagenomes</taxon>
    </lineage>
</organism>
<reference evidence="2" key="1">
    <citation type="submission" date="2016-10" db="EMBL/GenBank/DDBJ databases">
        <title>Sequence of Gallionella enrichment culture.</title>
        <authorList>
            <person name="Poehlein A."/>
            <person name="Muehling M."/>
            <person name="Daniel R."/>
        </authorList>
    </citation>
    <scope>NUCLEOTIDE SEQUENCE</scope>
</reference>
<evidence type="ECO:0000256" key="1">
    <source>
        <dbReference type="SAM" id="MobiDB-lite"/>
    </source>
</evidence>
<accession>A0A1J5QZQ3</accession>
<feature type="region of interest" description="Disordered" evidence="1">
    <location>
        <begin position="15"/>
        <end position="57"/>
    </location>
</feature>
<name>A0A1J5QZQ3_9ZZZZ</name>
<comment type="caution">
    <text evidence="2">The sequence shown here is derived from an EMBL/GenBank/DDBJ whole genome shotgun (WGS) entry which is preliminary data.</text>
</comment>
<evidence type="ECO:0000313" key="2">
    <source>
        <dbReference type="EMBL" id="OIQ85303.1"/>
    </source>
</evidence>
<dbReference type="EMBL" id="MLJW01000553">
    <property type="protein sequence ID" value="OIQ85303.1"/>
    <property type="molecule type" value="Genomic_DNA"/>
</dbReference>
<gene>
    <name evidence="2" type="ORF">GALL_328520</name>
</gene>
<proteinExistence type="predicted"/>